<keyword evidence="2" id="KW-1185">Reference proteome</keyword>
<evidence type="ECO:0000313" key="1">
    <source>
        <dbReference type="EMBL" id="EKO34394.1"/>
    </source>
</evidence>
<accession>A0A0E2BGW8</accession>
<dbReference type="AlphaFoldDB" id="A0A0E2BGW8"/>
<sequence>MQTKKKYPSASVFLDSMFVGYVSHLGLDSTTPMGIPLI</sequence>
<evidence type="ECO:0000313" key="2">
    <source>
        <dbReference type="Proteomes" id="UP000006329"/>
    </source>
</evidence>
<comment type="caution">
    <text evidence="1">The sequence shown here is derived from an EMBL/GenBank/DDBJ whole genome shotgun (WGS) entry which is preliminary data.</text>
</comment>
<dbReference type="EMBL" id="AHON02000031">
    <property type="protein sequence ID" value="EKO34394.1"/>
    <property type="molecule type" value="Genomic_DNA"/>
</dbReference>
<gene>
    <name evidence="1" type="ORF">LEP1GSC179_0140</name>
</gene>
<reference evidence="1" key="1">
    <citation type="submission" date="2012-10" db="EMBL/GenBank/DDBJ databases">
        <authorList>
            <person name="Harkins D.M."/>
            <person name="Durkin A.S."/>
            <person name="Brinkac L.M."/>
            <person name="Haft D.H."/>
            <person name="Selengut J.D."/>
            <person name="Sanka R."/>
            <person name="DePew J."/>
            <person name="Purushe J."/>
            <person name="Matthias M.A."/>
            <person name="Vinetz J.M."/>
            <person name="Sutton G.G."/>
            <person name="Nierman W.C."/>
            <person name="Fouts D.E."/>
        </authorList>
    </citation>
    <scope>NUCLEOTIDE SEQUENCE [LARGE SCALE GENOMIC DNA]</scope>
    <source>
        <strain evidence="1">MOR084</strain>
    </source>
</reference>
<proteinExistence type="predicted"/>
<name>A0A0E2BGW8_9LEPT</name>
<dbReference type="Proteomes" id="UP000006329">
    <property type="component" value="Unassembled WGS sequence"/>
</dbReference>
<protein>
    <submittedName>
        <fullName evidence="1">Uncharacterized protein</fullName>
    </submittedName>
</protein>
<organism evidence="1 2">
    <name type="scientific">Leptospira santarosai str. MOR084</name>
    <dbReference type="NCBI Taxonomy" id="1049984"/>
    <lineage>
        <taxon>Bacteria</taxon>
        <taxon>Pseudomonadati</taxon>
        <taxon>Spirochaetota</taxon>
        <taxon>Spirochaetia</taxon>
        <taxon>Leptospirales</taxon>
        <taxon>Leptospiraceae</taxon>
        <taxon>Leptospira</taxon>
    </lineage>
</organism>